<dbReference type="PANTHER" id="PTHR23389">
    <property type="entry name" value="CHROMOSOME TRANSMISSION FIDELITY FACTOR 18"/>
    <property type="match status" value="1"/>
</dbReference>
<sequence length="1811" mass="202636">MDETANVEESDIPQKDTSQRSITDFFTSPKQKTQKPKSSTIDGYFTSLSKKKLSTGDDLETKGQQNQSEKGKSETLNNKSLKKKIEGQDGITTESVVKKSKTNSDKKPNKSKKDKTDQDDATIKKEGIDIKKDDTKTKKVKGKANKLSTKQKRKDDINEEKPVNNHLTDDSKADDNTNIDKTLVNKSNDLDLTHDKSMIEIIDIPDVLEDDSIKKNDITNNCSTDVGDTSMEMSYEEFLKTPTRKPKNKKTLEKTEPSADNDCRMFEEKTGSGDQNSKNFKNVKTETGFRLKSDTQLNLGNANLKDPLNYGESDLDPDLIRLIEKDDHKTPSIKNFFKKVSQKPTEKVESRSGTPNTVTTKAVVHTSPTNSPESRPQSRMSLDRPLSPESVHSNVSVGRSKIDLSITQLGSEIINAANVKDEETSPSGKKLIENMDDYNEEELSCDDQVRLFNNKFNGENTEDVKPKKLSDFFTCGINKDVKPKVEEIEKVTAPSKTKQATLGFRKDGGFEVKKAETTKLKKKTDNSDRSEKDTIENKPKKRGRPKKIKEENSGSEVSKSKENIETEKPQISGKRKSKRILEKESESSQERSDIEEFSTLSKSKKRRKTYKMCYIDDPNRTPLRVRISRLNKSSSQDEADAKPVQQTSQQKKANKLLQKAKSSKQSKLKVKHTSKNKKTKVEKEGKSSKSQRKSVKTDIPPNVPRTPKHKKANPNSSTPKSSSKMTAKRSTPAKKGVKLASIFLKKPKTSPTTNELLQIVDPEVVKERQAFLLSGVPEEIKKQQTSSTVISTTEFQAFSMVDHIQQRPLEGDSLWDLSSPRLNLKAVEDTKIQPSKTLTKGHVSLSCCDDNRDCRVNINFCEHPAISDSTRDVLLSEIKRRQPDLPVKRLYKLFTSRYKQNEDFGNCNNTEDAYDAKPGEKRKLKEDQPITNKRKKLSTSKKKSGQGEEALPRRSSRRSLNNMDSEVVPTKEKDPEKATQDKYAVSDAENTIKGVTKEPSPEELSKRTMHWTEKYQPSKATEIIGQQHNVKKLSRWLQEWKERTNKEAKKLKIQLLKEAKKAGKNKEQIKAEAGDAWDDDSDFDIDASYSEGSDGEEEEDDGLCNTTVICGPHGIGKTSVVYALAQDLGYKVFEVNASSCRNGKRVMSQLQEATQSHQVSKNHLEKSFSFNSTSGKSNSQDTSTKAAPPAAGTQSVANFFTKKIPSINTEKAPPKKRGRKPKEESPVKQKKEKSHKKSSVGGGLTNKQGPTSLKGLNLSSVSLILFEEVDVVLEEDKGFLAAVQQFIVGTKRPIIMTTSDPYFSSKLDRRFEELKFRQPSFNLVASYLQTLSLAENFLVDNDALCSLVELNRGDIRKSILATQFWAESGGALTDNTQPYVPSAETHNAKIVVDENKEIEKVDDHLANTTEESDDDFQLAPRTRRKPRNLKIMDESSCDNILDSPVKTPQSSDAKPALGGTNAASINASMKTLPGEMDALGHSCCVESLLGMTSVYAGKPQSTFNAIQNPDMFSASEALNQMSNVRGNLMYNNLYSLLPLPTQLVSRDKYRILDPSQVLQRSRIRDNSDIFESDSENEQEFDTLKNKGVCDTEKCSDVKEGNIAVKIDIKSTPGDIHKKRLVSNSLDSISKLLDTLSYMDSFTTPPDTNKIHGSKLWNSDSVILQGGLLDELPAIGHSNDLARDINSTIEVMSLKKCSATMIGVLKQCEGKDDVLERLTLPVVTENRLSFSSGLIKDSWGSVNMKMHSNITECLPLGTDHSVISTDYTPILRLICKTEQCRQAAKCKRRFFHYLEQIQIYLRQSTIDNLCAT</sequence>
<reference evidence="2" key="1">
    <citation type="submission" date="2022-03" db="EMBL/GenBank/DDBJ databases">
        <authorList>
            <person name="Martin C."/>
        </authorList>
    </citation>
    <scope>NUCLEOTIDE SEQUENCE</scope>
</reference>
<feature type="compositionally biased region" description="Basic and acidic residues" evidence="1">
    <location>
        <begin position="548"/>
        <end position="568"/>
    </location>
</feature>
<feature type="compositionally biased region" description="Basic and acidic residues" evidence="1">
    <location>
        <begin position="513"/>
        <end position="538"/>
    </location>
</feature>
<dbReference type="GO" id="GO:0061860">
    <property type="term" value="F:DNA clamp unloader activity"/>
    <property type="evidence" value="ECO:0007669"/>
    <property type="project" value="TreeGrafter"/>
</dbReference>
<feature type="compositionally biased region" description="Polar residues" evidence="1">
    <location>
        <begin position="351"/>
        <end position="380"/>
    </location>
</feature>
<dbReference type="GO" id="GO:0005524">
    <property type="term" value="F:ATP binding"/>
    <property type="evidence" value="ECO:0007669"/>
    <property type="project" value="InterPro"/>
</dbReference>
<dbReference type="InterPro" id="IPR003959">
    <property type="entry name" value="ATPase_AAA_core"/>
</dbReference>
<evidence type="ECO:0000256" key="1">
    <source>
        <dbReference type="SAM" id="MobiDB-lite"/>
    </source>
</evidence>
<feature type="compositionally biased region" description="Polar residues" evidence="1">
    <location>
        <begin position="62"/>
        <end position="79"/>
    </location>
</feature>
<feature type="compositionally biased region" description="Acidic residues" evidence="1">
    <location>
        <begin position="1"/>
        <end position="11"/>
    </location>
</feature>
<dbReference type="SMART" id="SM00382">
    <property type="entry name" value="AAA"/>
    <property type="match status" value="1"/>
</dbReference>
<feature type="region of interest" description="Disordered" evidence="1">
    <location>
        <begin position="341"/>
        <end position="395"/>
    </location>
</feature>
<dbReference type="GO" id="GO:0005634">
    <property type="term" value="C:nucleus"/>
    <property type="evidence" value="ECO:0007669"/>
    <property type="project" value="TreeGrafter"/>
</dbReference>
<accession>A0A8J1UL85</accession>
<feature type="region of interest" description="Disordered" evidence="1">
    <location>
        <begin position="1404"/>
        <end position="1459"/>
    </location>
</feature>
<feature type="region of interest" description="Disordered" evidence="1">
    <location>
        <begin position="1168"/>
        <end position="1251"/>
    </location>
</feature>
<feature type="compositionally biased region" description="Basic and acidic residues" evidence="1">
    <location>
        <begin position="579"/>
        <end position="594"/>
    </location>
</feature>
<dbReference type="EMBL" id="CAIIXF020000009">
    <property type="protein sequence ID" value="CAH1793678.1"/>
    <property type="molecule type" value="Genomic_DNA"/>
</dbReference>
<dbReference type="OrthoDB" id="9996895at2759"/>
<feature type="compositionally biased region" description="Basic residues" evidence="1">
    <location>
        <begin position="138"/>
        <end position="152"/>
    </location>
</feature>
<feature type="compositionally biased region" description="Low complexity" evidence="1">
    <location>
        <begin position="713"/>
        <end position="725"/>
    </location>
</feature>
<dbReference type="SUPFAM" id="SSF52540">
    <property type="entry name" value="P-loop containing nucleoside triphosphate hydrolases"/>
    <property type="match status" value="1"/>
</dbReference>
<feature type="region of interest" description="Disordered" evidence="1">
    <location>
        <begin position="1"/>
        <end position="178"/>
    </location>
</feature>
<feature type="compositionally biased region" description="Polar residues" evidence="1">
    <location>
        <begin position="1168"/>
        <end position="1185"/>
    </location>
</feature>
<evidence type="ECO:0000313" key="2">
    <source>
        <dbReference type="EMBL" id="CAH1793678.1"/>
    </source>
</evidence>
<dbReference type="Proteomes" id="UP000749559">
    <property type="component" value="Unassembled WGS sequence"/>
</dbReference>
<dbReference type="GO" id="GO:0016887">
    <property type="term" value="F:ATP hydrolysis activity"/>
    <property type="evidence" value="ECO:0007669"/>
    <property type="project" value="InterPro"/>
</dbReference>
<keyword evidence="3" id="KW-1185">Reference proteome</keyword>
<proteinExistence type="predicted"/>
<feature type="compositionally biased region" description="Low complexity" evidence="1">
    <location>
        <begin position="648"/>
        <end position="660"/>
    </location>
</feature>
<feature type="compositionally biased region" description="Basic residues" evidence="1">
    <location>
        <begin position="661"/>
        <end position="678"/>
    </location>
</feature>
<feature type="compositionally biased region" description="Low complexity" evidence="1">
    <location>
        <begin position="27"/>
        <end position="40"/>
    </location>
</feature>
<evidence type="ECO:0000313" key="3">
    <source>
        <dbReference type="Proteomes" id="UP000749559"/>
    </source>
</evidence>
<protein>
    <submittedName>
        <fullName evidence="2">Uncharacterized protein</fullName>
    </submittedName>
</protein>
<dbReference type="InterPro" id="IPR003593">
    <property type="entry name" value="AAA+_ATPase"/>
</dbReference>
<feature type="compositionally biased region" description="Basic and acidic residues" evidence="1">
    <location>
        <begin position="250"/>
        <end position="259"/>
    </location>
</feature>
<dbReference type="Pfam" id="PF00004">
    <property type="entry name" value="AAA"/>
    <property type="match status" value="1"/>
</dbReference>
<dbReference type="GO" id="GO:0003677">
    <property type="term" value="F:DNA binding"/>
    <property type="evidence" value="ECO:0007669"/>
    <property type="project" value="TreeGrafter"/>
</dbReference>
<feature type="compositionally biased region" description="Basic and acidic residues" evidence="1">
    <location>
        <begin position="969"/>
        <end position="980"/>
    </location>
</feature>
<name>A0A8J1UL85_OWEFU</name>
<comment type="caution">
    <text evidence="2">The sequence shown here is derived from an EMBL/GenBank/DDBJ whole genome shotgun (WGS) entry which is preliminary data.</text>
</comment>
<feature type="region of interest" description="Disordered" evidence="1">
    <location>
        <begin position="240"/>
        <end position="259"/>
    </location>
</feature>
<feature type="compositionally biased region" description="Basic and acidic residues" evidence="1">
    <location>
        <begin position="995"/>
        <end position="1009"/>
    </location>
</feature>
<organism evidence="2 3">
    <name type="scientific">Owenia fusiformis</name>
    <name type="common">Polychaete worm</name>
    <dbReference type="NCBI Taxonomy" id="6347"/>
    <lineage>
        <taxon>Eukaryota</taxon>
        <taxon>Metazoa</taxon>
        <taxon>Spiralia</taxon>
        <taxon>Lophotrochozoa</taxon>
        <taxon>Annelida</taxon>
        <taxon>Polychaeta</taxon>
        <taxon>Sedentaria</taxon>
        <taxon>Canalipalpata</taxon>
        <taxon>Sabellida</taxon>
        <taxon>Oweniida</taxon>
        <taxon>Oweniidae</taxon>
        <taxon>Owenia</taxon>
    </lineage>
</organism>
<feature type="compositionally biased region" description="Basic residues" evidence="1">
    <location>
        <begin position="932"/>
        <end position="944"/>
    </location>
</feature>
<feature type="region of interest" description="Disordered" evidence="1">
    <location>
        <begin position="513"/>
        <end position="735"/>
    </location>
</feature>
<feature type="compositionally biased region" description="Basic and acidic residues" evidence="1">
    <location>
        <begin position="114"/>
        <end position="137"/>
    </location>
</feature>
<gene>
    <name evidence="2" type="ORF">OFUS_LOCUS18499</name>
</gene>
<dbReference type="InterPro" id="IPR027417">
    <property type="entry name" value="P-loop_NTPase"/>
</dbReference>
<feature type="region of interest" description="Disordered" evidence="1">
    <location>
        <begin position="1062"/>
        <end position="1101"/>
    </location>
</feature>
<feature type="compositionally biased region" description="Basic and acidic residues" evidence="1">
    <location>
        <begin position="153"/>
        <end position="175"/>
    </location>
</feature>
<feature type="region of interest" description="Disordered" evidence="1">
    <location>
        <begin position="905"/>
        <end position="1009"/>
    </location>
</feature>
<dbReference type="Gene3D" id="3.40.50.300">
    <property type="entry name" value="P-loop containing nucleotide triphosphate hydrolases"/>
    <property type="match status" value="1"/>
</dbReference>
<feature type="compositionally biased region" description="Basic and acidic residues" evidence="1">
    <location>
        <begin position="1062"/>
        <end position="1073"/>
    </location>
</feature>
<dbReference type="PANTHER" id="PTHR23389:SF21">
    <property type="entry name" value="ATPASE FAMILY AAA DOMAIN-CONTAINING PROTEIN 5"/>
    <property type="match status" value="1"/>
</dbReference>
<feature type="compositionally biased region" description="Basic and acidic residues" evidence="1">
    <location>
        <begin position="914"/>
        <end position="928"/>
    </location>
</feature>
<feature type="compositionally biased region" description="Acidic residues" evidence="1">
    <location>
        <begin position="1075"/>
        <end position="1085"/>
    </location>
</feature>